<keyword evidence="2" id="KW-1185">Reference proteome</keyword>
<proteinExistence type="predicted"/>
<gene>
    <name evidence="1" type="ORF">AYBTSS11_LOCUS7792</name>
</gene>
<dbReference type="Proteomes" id="UP001189624">
    <property type="component" value="Chromosome 3"/>
</dbReference>
<organism evidence="1 2">
    <name type="scientific">Sphenostylis stenocarpa</name>
    <dbReference type="NCBI Taxonomy" id="92480"/>
    <lineage>
        <taxon>Eukaryota</taxon>
        <taxon>Viridiplantae</taxon>
        <taxon>Streptophyta</taxon>
        <taxon>Embryophyta</taxon>
        <taxon>Tracheophyta</taxon>
        <taxon>Spermatophyta</taxon>
        <taxon>Magnoliopsida</taxon>
        <taxon>eudicotyledons</taxon>
        <taxon>Gunneridae</taxon>
        <taxon>Pentapetalae</taxon>
        <taxon>rosids</taxon>
        <taxon>fabids</taxon>
        <taxon>Fabales</taxon>
        <taxon>Fabaceae</taxon>
        <taxon>Papilionoideae</taxon>
        <taxon>50 kb inversion clade</taxon>
        <taxon>NPAAA clade</taxon>
        <taxon>indigoferoid/millettioid clade</taxon>
        <taxon>Phaseoleae</taxon>
        <taxon>Sphenostylis</taxon>
    </lineage>
</organism>
<evidence type="ECO:0000313" key="1">
    <source>
        <dbReference type="EMBL" id="CAJ1937034.1"/>
    </source>
</evidence>
<dbReference type="Gramene" id="rna-AYBTSS11_LOCUS7792">
    <property type="protein sequence ID" value="CAJ1937034.1"/>
    <property type="gene ID" value="gene-AYBTSS11_LOCUS7792"/>
</dbReference>
<sequence length="73" mass="8391">MGFSKTQLVKVKEIIRGKFDNSNDGFFSRNWVLSVFMTPNSMLVFQTLRALLLAPQGLQNHSLRWKICMIGVM</sequence>
<dbReference type="EMBL" id="OY731400">
    <property type="protein sequence ID" value="CAJ1937034.1"/>
    <property type="molecule type" value="Genomic_DNA"/>
</dbReference>
<reference evidence="1" key="1">
    <citation type="submission" date="2023-10" db="EMBL/GenBank/DDBJ databases">
        <authorList>
            <person name="Domelevo Entfellner J.-B."/>
        </authorList>
    </citation>
    <scope>NUCLEOTIDE SEQUENCE</scope>
</reference>
<dbReference type="AlphaFoldDB" id="A0AA86VBJ2"/>
<accession>A0AA86VBJ2</accession>
<evidence type="ECO:0000313" key="2">
    <source>
        <dbReference type="Proteomes" id="UP001189624"/>
    </source>
</evidence>
<name>A0AA86VBJ2_9FABA</name>
<protein>
    <submittedName>
        <fullName evidence="1">Uncharacterized protein</fullName>
    </submittedName>
</protein>